<organism evidence="10 11">
    <name type="scientific">Xylaria flabelliformis</name>
    <dbReference type="NCBI Taxonomy" id="2512241"/>
    <lineage>
        <taxon>Eukaryota</taxon>
        <taxon>Fungi</taxon>
        <taxon>Dikarya</taxon>
        <taxon>Ascomycota</taxon>
        <taxon>Pezizomycotina</taxon>
        <taxon>Sordariomycetes</taxon>
        <taxon>Xylariomycetidae</taxon>
        <taxon>Xylariales</taxon>
        <taxon>Xylariaceae</taxon>
        <taxon>Xylaria</taxon>
    </lineage>
</organism>
<comment type="similarity">
    <text evidence="2">Belongs to the glycosyl hydrolase 20 family.</text>
</comment>
<dbReference type="STRING" id="2512241.A0A553HTB2"/>
<dbReference type="Gene3D" id="3.30.379.10">
    <property type="entry name" value="Chitobiase/beta-hexosaminidase domain 2-like"/>
    <property type="match status" value="1"/>
</dbReference>
<evidence type="ECO:0000256" key="7">
    <source>
        <dbReference type="SAM" id="SignalP"/>
    </source>
</evidence>
<keyword evidence="5" id="KW-0326">Glycosidase</keyword>
<comment type="catalytic activity">
    <reaction evidence="1">
        <text>Hydrolysis of terminal non-reducing N-acetyl-D-hexosamine residues in N-acetyl-beta-D-hexosaminides.</text>
        <dbReference type="EC" id="3.2.1.52"/>
    </reaction>
</comment>
<dbReference type="InterPro" id="IPR015882">
    <property type="entry name" value="HEX_bac_N"/>
</dbReference>
<dbReference type="PANTHER" id="PTHR43678:SF1">
    <property type="entry name" value="BETA-N-ACETYLHEXOSAMINIDASE"/>
    <property type="match status" value="1"/>
</dbReference>
<accession>A0A553HTB2</accession>
<dbReference type="SUPFAM" id="SSF51445">
    <property type="entry name" value="(Trans)glycosidases"/>
    <property type="match status" value="1"/>
</dbReference>
<feature type="active site" description="Proton donor" evidence="6">
    <location>
        <position position="337"/>
    </location>
</feature>
<gene>
    <name evidence="10" type="ORF">FHL15_007972</name>
</gene>
<dbReference type="GO" id="GO:0004563">
    <property type="term" value="F:beta-N-acetylhexosaminidase activity"/>
    <property type="evidence" value="ECO:0007669"/>
    <property type="project" value="UniProtKB-EC"/>
</dbReference>
<dbReference type="InterPro" id="IPR052764">
    <property type="entry name" value="GH20_Enzymes"/>
</dbReference>
<keyword evidence="11" id="KW-1185">Reference proteome</keyword>
<comment type="caution">
    <text evidence="10">The sequence shown here is derived from an EMBL/GenBank/DDBJ whole genome shotgun (WGS) entry which is preliminary data.</text>
</comment>
<evidence type="ECO:0000256" key="4">
    <source>
        <dbReference type="ARBA" id="ARBA00022801"/>
    </source>
</evidence>
<feature type="chain" id="PRO_5022001715" description="beta-N-acetylhexosaminidase" evidence="7">
    <location>
        <begin position="23"/>
        <end position="754"/>
    </location>
</feature>
<evidence type="ECO:0000256" key="3">
    <source>
        <dbReference type="ARBA" id="ARBA00012663"/>
    </source>
</evidence>
<dbReference type="Pfam" id="PF02838">
    <property type="entry name" value="Glyco_hydro_20b"/>
    <property type="match status" value="1"/>
</dbReference>
<dbReference type="InterPro" id="IPR025705">
    <property type="entry name" value="Beta_hexosaminidase_sua/sub"/>
</dbReference>
<feature type="signal peptide" evidence="7">
    <location>
        <begin position="1"/>
        <end position="22"/>
    </location>
</feature>
<dbReference type="InterPro" id="IPR029018">
    <property type="entry name" value="Hex-like_dom2"/>
</dbReference>
<dbReference type="Proteomes" id="UP000319160">
    <property type="component" value="Unassembled WGS sequence"/>
</dbReference>
<evidence type="ECO:0000256" key="2">
    <source>
        <dbReference type="ARBA" id="ARBA00006285"/>
    </source>
</evidence>
<reference evidence="11" key="1">
    <citation type="submission" date="2019-06" db="EMBL/GenBank/DDBJ databases">
        <title>Draft genome sequence of the griseofulvin-producing fungus Xylaria cubensis strain G536.</title>
        <authorList>
            <person name="Mead M.E."/>
            <person name="Raja H.A."/>
            <person name="Steenwyk J.L."/>
            <person name="Knowles S.L."/>
            <person name="Oberlies N.H."/>
            <person name="Rokas A."/>
        </authorList>
    </citation>
    <scope>NUCLEOTIDE SEQUENCE [LARGE SCALE GENOMIC DNA]</scope>
    <source>
        <strain evidence="11">G536</strain>
    </source>
</reference>
<evidence type="ECO:0000313" key="11">
    <source>
        <dbReference type="Proteomes" id="UP000319160"/>
    </source>
</evidence>
<name>A0A553HTB2_9PEZI</name>
<proteinExistence type="inferred from homology"/>
<keyword evidence="7" id="KW-0732">Signal</keyword>
<feature type="domain" description="Glycoside hydrolase family 20 catalytic" evidence="8">
    <location>
        <begin position="177"/>
        <end position="507"/>
    </location>
</feature>
<evidence type="ECO:0000256" key="6">
    <source>
        <dbReference type="PIRSR" id="PIRSR625705-1"/>
    </source>
</evidence>
<dbReference type="AlphaFoldDB" id="A0A553HTB2"/>
<dbReference type="PANTHER" id="PTHR43678">
    <property type="entry name" value="PUTATIVE (AFU_ORTHOLOGUE AFUA_2G00640)-RELATED"/>
    <property type="match status" value="1"/>
</dbReference>
<sequence length="754" mass="84115">MMAFVYLAYLCTLATFHTLVSSSRLAAIPTIPFNASADGGTWPLSSLKSIITDSAYADRVDKSGETNMPPSLHEFGGVFASDVFDVLGIKHLSLPVGPAPQNNSIFLTLSETSSYQYASGELSAEGYELEVTASGVTIRGASPLGVWWGTRSFIQLAVLSGGELPLGKIVDSPGWKIRGMMLDAARHYYPTEFISEICSYMSFFKQNTLQLHLSDNLYNNAKLYSREQSLNLYARFRLWSDASEVKGLNNFQNESYTKEDYTGMQEACAARGVTIIPEIEAPGHALPIVQWKPELGMSDDLSLLNLSHPDTLPTMQTIWGTFLDWFNCKTVHLGADEYTGNVSEYNHFVNQMAGFMRNNGSKSVRIWGTFPPKPEYDNNISKDVSIQHCAIITGQSIPIHSTLIMFLGEFFEDNPLFDYVQNNYSVVNSDDTFYVVNKWSGSYPQKVNVAKTFHGNPATGGPWEPYIFDTKNSTNNPDRSNKNVLGSIAPLWNDFGPNATVYSEAYYAWREGIPALADKQWGGSLLTEEFMNIFPILHSSIPYLWLEDRIESDGPEILRFDQESWAYQHHPRRDDQAGDTWRVKDLSVNDYSALTNCSVTANVTIAFAGECALMTPLLSKGRNYVLTLRLYVHHFEKDATIIEGQKTTLMLTPNITLFASGNYYRLNSTVPLDTWFDLSIIGKDDRTFASIQEVRLGEPFLARADQEFQAILGVNGESLVWAPIAIEAPLTKIWGSDAQWTGEFGGMLLTTDVP</sequence>
<evidence type="ECO:0000256" key="1">
    <source>
        <dbReference type="ARBA" id="ARBA00001231"/>
    </source>
</evidence>
<dbReference type="Gene3D" id="3.20.20.80">
    <property type="entry name" value="Glycosidases"/>
    <property type="match status" value="1"/>
</dbReference>
<dbReference type="PRINTS" id="PR00738">
    <property type="entry name" value="GLHYDRLASE20"/>
</dbReference>
<evidence type="ECO:0000259" key="9">
    <source>
        <dbReference type="Pfam" id="PF02838"/>
    </source>
</evidence>
<dbReference type="GO" id="GO:0005975">
    <property type="term" value="P:carbohydrate metabolic process"/>
    <property type="evidence" value="ECO:0007669"/>
    <property type="project" value="InterPro"/>
</dbReference>
<evidence type="ECO:0000313" key="10">
    <source>
        <dbReference type="EMBL" id="TRX91184.1"/>
    </source>
</evidence>
<dbReference type="OrthoDB" id="428480at2759"/>
<evidence type="ECO:0000256" key="5">
    <source>
        <dbReference type="ARBA" id="ARBA00023295"/>
    </source>
</evidence>
<dbReference type="InterPro" id="IPR015883">
    <property type="entry name" value="Glyco_hydro_20_cat"/>
</dbReference>
<dbReference type="InterPro" id="IPR017853">
    <property type="entry name" value="GH"/>
</dbReference>
<dbReference type="SUPFAM" id="SSF55545">
    <property type="entry name" value="beta-N-acetylhexosaminidase-like domain"/>
    <property type="match status" value="1"/>
</dbReference>
<dbReference type="EMBL" id="VFLP01000048">
    <property type="protein sequence ID" value="TRX91184.1"/>
    <property type="molecule type" value="Genomic_DNA"/>
</dbReference>
<evidence type="ECO:0000259" key="8">
    <source>
        <dbReference type="Pfam" id="PF00728"/>
    </source>
</evidence>
<feature type="domain" description="Beta-hexosaminidase bacterial type N-terminal" evidence="9">
    <location>
        <begin position="85"/>
        <end position="171"/>
    </location>
</feature>
<keyword evidence="4" id="KW-0378">Hydrolase</keyword>
<dbReference type="Pfam" id="PF00728">
    <property type="entry name" value="Glyco_hydro_20"/>
    <property type="match status" value="1"/>
</dbReference>
<dbReference type="CDD" id="cd06564">
    <property type="entry name" value="GH20_DspB_LnbB-like"/>
    <property type="match status" value="1"/>
</dbReference>
<dbReference type="EC" id="3.2.1.52" evidence="3"/>
<protein>
    <recommendedName>
        <fullName evidence="3">beta-N-acetylhexosaminidase</fullName>
        <ecNumber evidence="3">3.2.1.52</ecNumber>
    </recommendedName>
</protein>